<dbReference type="KEGG" id="tso:IZ6_00920"/>
<accession>A0A6S6QN63</accession>
<reference evidence="2 3" key="1">
    <citation type="submission" date="2020-08" db="EMBL/GenBank/DDBJ databases">
        <title>Genome sequence of Rhizobiales bacterium strain IZ6.</title>
        <authorList>
            <person name="Nakai R."/>
            <person name="Naganuma T."/>
        </authorList>
    </citation>
    <scope>NUCLEOTIDE SEQUENCE [LARGE SCALE GENOMIC DNA]</scope>
    <source>
        <strain evidence="2 3">IZ6</strain>
    </source>
</reference>
<protein>
    <submittedName>
        <fullName evidence="2">Uncharacterized protein</fullName>
    </submittedName>
</protein>
<dbReference type="EMBL" id="AP023361">
    <property type="protein sequence ID" value="BCJ89357.1"/>
    <property type="molecule type" value="Genomic_DNA"/>
</dbReference>
<name>A0A6S6QN63_9HYPH</name>
<proteinExistence type="predicted"/>
<dbReference type="Proteomes" id="UP000515317">
    <property type="component" value="Chromosome"/>
</dbReference>
<evidence type="ECO:0000313" key="2">
    <source>
        <dbReference type="EMBL" id="BCJ89357.1"/>
    </source>
</evidence>
<gene>
    <name evidence="2" type="ORF">IZ6_00920</name>
</gene>
<evidence type="ECO:0000313" key="3">
    <source>
        <dbReference type="Proteomes" id="UP000515317"/>
    </source>
</evidence>
<evidence type="ECO:0000256" key="1">
    <source>
        <dbReference type="SAM" id="MobiDB-lite"/>
    </source>
</evidence>
<sequence length="86" mass="9101">MGRNSVTGRVETTGTGLVASENGTRSTSGRFRPSAPIVTQLFAAKLDLPQARARRRASAEEATGAYGATRTVLKVARRLPGMSWPA</sequence>
<dbReference type="AlphaFoldDB" id="A0A6S6QN63"/>
<organism evidence="2 3">
    <name type="scientific">Terrihabitans soli</name>
    <dbReference type="NCBI Taxonomy" id="708113"/>
    <lineage>
        <taxon>Bacteria</taxon>
        <taxon>Pseudomonadati</taxon>
        <taxon>Pseudomonadota</taxon>
        <taxon>Alphaproteobacteria</taxon>
        <taxon>Hyphomicrobiales</taxon>
        <taxon>Terrihabitans</taxon>
    </lineage>
</organism>
<keyword evidence="3" id="KW-1185">Reference proteome</keyword>
<feature type="compositionally biased region" description="Polar residues" evidence="1">
    <location>
        <begin position="1"/>
        <end position="29"/>
    </location>
</feature>
<feature type="region of interest" description="Disordered" evidence="1">
    <location>
        <begin position="1"/>
        <end position="32"/>
    </location>
</feature>